<dbReference type="AlphaFoldDB" id="A0A8J3C0T6"/>
<proteinExistence type="predicted"/>
<evidence type="ECO:0000313" key="2">
    <source>
        <dbReference type="Proteomes" id="UP000656042"/>
    </source>
</evidence>
<dbReference type="PANTHER" id="PTHR11941">
    <property type="entry name" value="ENOYL-COA HYDRATASE-RELATED"/>
    <property type="match status" value="1"/>
</dbReference>
<sequence length="439" mass="47678">MSTRALALSGDLTADRKAVCDHLTGVDQELAALPAPAARDDARRRHAHALHGAARDLRHRFLGWHANAVYDEVTANRTRALPLADLATAVAQAFPGLAPSAAQMAAESRRAQSEREGREIDQGILFGGLLAADRAGRHLTETMLLPTTRARTLLDEFRRTGETVLEAAALRREGSTGHLTITNAHCLNAEDNRHVADMETLVDLVLLDPAVHVGVLRGGVMNHPRYRGRRVFSAGINLKDLAAGRISFVDFLLRRELGYLSKMMRGLRMPEAPWPHGTVHKPWLAAVDTFAIGGGAQILLTCDRVIAASDAYFSLPAAREGIVPGVANLRLTRFLGARGSRRVILGGRKIQATEPDSGLVFDDVVEPARMDAAVRAAARDLDDPAVAANRRMLCLAEESGEQFRRYLAEFAVQQALRAYSDDVLRKTRRQTAGAAGRAS</sequence>
<dbReference type="Pfam" id="PF00378">
    <property type="entry name" value="ECH_1"/>
    <property type="match status" value="1"/>
</dbReference>
<dbReference type="CDD" id="cd06558">
    <property type="entry name" value="crotonase-like"/>
    <property type="match status" value="1"/>
</dbReference>
<dbReference type="Gene3D" id="1.20.58.1300">
    <property type="match status" value="1"/>
</dbReference>
<dbReference type="InterPro" id="IPR001753">
    <property type="entry name" value="Enoyl-CoA_hydra/iso"/>
</dbReference>
<reference evidence="1" key="1">
    <citation type="journal article" date="2014" name="Int. J. Syst. Evol. Microbiol.">
        <title>Complete genome sequence of Corynebacterium casei LMG S-19264T (=DSM 44701T), isolated from a smear-ripened cheese.</title>
        <authorList>
            <consortium name="US DOE Joint Genome Institute (JGI-PGF)"/>
            <person name="Walter F."/>
            <person name="Albersmeier A."/>
            <person name="Kalinowski J."/>
            <person name="Ruckert C."/>
        </authorList>
    </citation>
    <scope>NUCLEOTIDE SEQUENCE</scope>
    <source>
        <strain evidence="1">CGMCC 4.7299</strain>
    </source>
</reference>
<dbReference type="NCBIfam" id="NF042432">
    <property type="entry name" value="DHPACoAdixog_DpgC"/>
    <property type="match status" value="1"/>
</dbReference>
<dbReference type="SUPFAM" id="SSF52096">
    <property type="entry name" value="ClpP/crotonase"/>
    <property type="match status" value="1"/>
</dbReference>
<dbReference type="Gene3D" id="3.90.226.10">
    <property type="entry name" value="2-enoyl-CoA Hydratase, Chain A, domain 1"/>
    <property type="match status" value="1"/>
</dbReference>
<accession>A0A8J3C0T6</accession>
<dbReference type="RefSeq" id="WP_189079449.1">
    <property type="nucleotide sequence ID" value="NZ_BMMX01000009.1"/>
</dbReference>
<dbReference type="InterPro" id="IPR053482">
    <property type="entry name" value="DPA-CoA_Dioxygenase"/>
</dbReference>
<evidence type="ECO:0008006" key="3">
    <source>
        <dbReference type="Google" id="ProtNLM"/>
    </source>
</evidence>
<evidence type="ECO:0000313" key="1">
    <source>
        <dbReference type="EMBL" id="GGK91110.1"/>
    </source>
</evidence>
<dbReference type="GO" id="GO:0003824">
    <property type="term" value="F:catalytic activity"/>
    <property type="evidence" value="ECO:0007669"/>
    <property type="project" value="UniProtKB-ARBA"/>
</dbReference>
<dbReference type="EMBL" id="BMMX01000009">
    <property type="protein sequence ID" value="GGK91110.1"/>
    <property type="molecule type" value="Genomic_DNA"/>
</dbReference>
<comment type="caution">
    <text evidence="1">The sequence shown here is derived from an EMBL/GenBank/DDBJ whole genome shotgun (WGS) entry which is preliminary data.</text>
</comment>
<organism evidence="1 2">
    <name type="scientific">Mangrovihabitans endophyticus</name>
    <dbReference type="NCBI Taxonomy" id="1751298"/>
    <lineage>
        <taxon>Bacteria</taxon>
        <taxon>Bacillati</taxon>
        <taxon>Actinomycetota</taxon>
        <taxon>Actinomycetes</taxon>
        <taxon>Micromonosporales</taxon>
        <taxon>Micromonosporaceae</taxon>
        <taxon>Mangrovihabitans</taxon>
    </lineage>
</organism>
<protein>
    <recommendedName>
        <fullName evidence="3">3,5-dihydroxyphenylacetyl-CoA monooxygenase</fullName>
    </recommendedName>
</protein>
<dbReference type="InterPro" id="IPR029045">
    <property type="entry name" value="ClpP/crotonase-like_dom_sf"/>
</dbReference>
<dbReference type="GO" id="GO:0006635">
    <property type="term" value="P:fatty acid beta-oxidation"/>
    <property type="evidence" value="ECO:0007669"/>
    <property type="project" value="TreeGrafter"/>
</dbReference>
<gene>
    <name evidence="1" type="ORF">GCM10012284_26160</name>
</gene>
<keyword evidence="2" id="KW-1185">Reference proteome</keyword>
<dbReference type="PANTHER" id="PTHR11941:SF54">
    <property type="entry name" value="ENOYL-COA HYDRATASE, MITOCHONDRIAL"/>
    <property type="match status" value="1"/>
</dbReference>
<reference evidence="1" key="2">
    <citation type="submission" date="2020-09" db="EMBL/GenBank/DDBJ databases">
        <authorList>
            <person name="Sun Q."/>
            <person name="Zhou Y."/>
        </authorList>
    </citation>
    <scope>NUCLEOTIDE SEQUENCE</scope>
    <source>
        <strain evidence="1">CGMCC 4.7299</strain>
    </source>
</reference>
<dbReference type="Proteomes" id="UP000656042">
    <property type="component" value="Unassembled WGS sequence"/>
</dbReference>
<name>A0A8J3C0T6_9ACTN</name>